<reference evidence="1 2" key="1">
    <citation type="journal article" date="2016" name="Mol. Biol. Evol.">
        <title>Comparative Genomics of Early-Diverging Mushroom-Forming Fungi Provides Insights into the Origins of Lignocellulose Decay Capabilities.</title>
        <authorList>
            <person name="Nagy L.G."/>
            <person name="Riley R."/>
            <person name="Tritt A."/>
            <person name="Adam C."/>
            <person name="Daum C."/>
            <person name="Floudas D."/>
            <person name="Sun H."/>
            <person name="Yadav J.S."/>
            <person name="Pangilinan J."/>
            <person name="Larsson K.H."/>
            <person name="Matsuura K."/>
            <person name="Barry K."/>
            <person name="Labutti K."/>
            <person name="Kuo R."/>
            <person name="Ohm R.A."/>
            <person name="Bhattacharya S.S."/>
            <person name="Shirouzu T."/>
            <person name="Yoshinaga Y."/>
            <person name="Martin F.M."/>
            <person name="Grigoriev I.V."/>
            <person name="Hibbett D.S."/>
        </authorList>
    </citation>
    <scope>NUCLEOTIDE SEQUENCE [LARGE SCALE GENOMIC DNA]</scope>
    <source>
        <strain evidence="1 2">HHB14362 ss-1</strain>
    </source>
</reference>
<organism evidence="1 2">
    <name type="scientific">Neolentinus lepideus HHB14362 ss-1</name>
    <dbReference type="NCBI Taxonomy" id="1314782"/>
    <lineage>
        <taxon>Eukaryota</taxon>
        <taxon>Fungi</taxon>
        <taxon>Dikarya</taxon>
        <taxon>Basidiomycota</taxon>
        <taxon>Agaricomycotina</taxon>
        <taxon>Agaricomycetes</taxon>
        <taxon>Gloeophyllales</taxon>
        <taxon>Gloeophyllaceae</taxon>
        <taxon>Neolentinus</taxon>
    </lineage>
</organism>
<protein>
    <submittedName>
        <fullName evidence="1">Uncharacterized protein</fullName>
    </submittedName>
</protein>
<dbReference type="InParanoid" id="A0A165TAY3"/>
<gene>
    <name evidence="1" type="ORF">NEOLEDRAFT_256710</name>
</gene>
<sequence>MTTPLVVCFCNTLEACICSSGAQYSQGATTATSWPLANVPRPANLKQPTCDTVLPPYPPPNRLSLLASSVPRSGKHTFLPGSHFSPFLHLPDDE</sequence>
<accession>A0A165TAY3</accession>
<dbReference type="AlphaFoldDB" id="A0A165TAY3"/>
<name>A0A165TAY3_9AGAM</name>
<dbReference type="Proteomes" id="UP000076761">
    <property type="component" value="Unassembled WGS sequence"/>
</dbReference>
<dbReference type="EMBL" id="KV425567">
    <property type="protein sequence ID" value="KZT26403.1"/>
    <property type="molecule type" value="Genomic_DNA"/>
</dbReference>
<keyword evidence="2" id="KW-1185">Reference proteome</keyword>
<proteinExistence type="predicted"/>
<evidence type="ECO:0000313" key="1">
    <source>
        <dbReference type="EMBL" id="KZT26403.1"/>
    </source>
</evidence>
<evidence type="ECO:0000313" key="2">
    <source>
        <dbReference type="Proteomes" id="UP000076761"/>
    </source>
</evidence>